<keyword evidence="12" id="KW-1185">Reference proteome</keyword>
<keyword evidence="6" id="KW-0804">Transcription</keyword>
<name>A0A9N9XF15_DIABA</name>
<proteinExistence type="inferred from homology"/>
<dbReference type="PANTHER" id="PTHR13421:SF16">
    <property type="entry name" value="SNRNA-ACTIVATING PROTEIN COMPLEX SUBUNIT 3"/>
    <property type="match status" value="1"/>
</dbReference>
<comment type="subunit">
    <text evidence="9">Part of the SNAPc complex composed of 5 subunits: SNAPC1, SNAPC2, SNAPC3, SNAPC4 and SNAPC5. SNAPC3 interacts with SNAPC1.</text>
</comment>
<reference evidence="11" key="1">
    <citation type="submission" date="2022-01" db="EMBL/GenBank/DDBJ databases">
        <authorList>
            <person name="King R."/>
        </authorList>
    </citation>
    <scope>NUCLEOTIDE SEQUENCE</scope>
</reference>
<dbReference type="GO" id="GO:0003681">
    <property type="term" value="F:bent DNA binding"/>
    <property type="evidence" value="ECO:0007669"/>
    <property type="project" value="TreeGrafter"/>
</dbReference>
<dbReference type="GO" id="GO:0042796">
    <property type="term" value="P:snRNA transcription by RNA polymerase III"/>
    <property type="evidence" value="ECO:0007669"/>
    <property type="project" value="TreeGrafter"/>
</dbReference>
<dbReference type="GO" id="GO:0000978">
    <property type="term" value="F:RNA polymerase II cis-regulatory region sequence-specific DNA binding"/>
    <property type="evidence" value="ECO:0007669"/>
    <property type="project" value="TreeGrafter"/>
</dbReference>
<evidence type="ECO:0000256" key="6">
    <source>
        <dbReference type="ARBA" id="ARBA00023163"/>
    </source>
</evidence>
<gene>
    <name evidence="11" type="ORF">DIABBA_LOCUS10061</name>
</gene>
<evidence type="ECO:0000256" key="7">
    <source>
        <dbReference type="ARBA" id="ARBA00023242"/>
    </source>
</evidence>
<evidence type="ECO:0000313" key="12">
    <source>
        <dbReference type="Proteomes" id="UP001153709"/>
    </source>
</evidence>
<dbReference type="GO" id="GO:0042795">
    <property type="term" value="P:snRNA transcription by RNA polymerase II"/>
    <property type="evidence" value="ECO:0007669"/>
    <property type="project" value="TreeGrafter"/>
</dbReference>
<evidence type="ECO:0000256" key="9">
    <source>
        <dbReference type="ARBA" id="ARBA00025958"/>
    </source>
</evidence>
<accession>A0A9N9XF15</accession>
<keyword evidence="4" id="KW-0805">Transcription regulation</keyword>
<dbReference type="PANTHER" id="PTHR13421">
    <property type="entry name" value="SNRNA-ACTIVATING PROTEIN COMPLEX SUBUNIT 3"/>
    <property type="match status" value="1"/>
</dbReference>
<evidence type="ECO:0000256" key="5">
    <source>
        <dbReference type="ARBA" id="ARBA00023125"/>
    </source>
</evidence>
<keyword evidence="7" id="KW-0539">Nucleus</keyword>
<dbReference type="Pfam" id="PF12251">
    <property type="entry name" value="SNAPC3"/>
    <property type="match status" value="1"/>
</dbReference>
<dbReference type="GO" id="GO:0019185">
    <property type="term" value="C:snRNA-activating protein complex"/>
    <property type="evidence" value="ECO:0007669"/>
    <property type="project" value="TreeGrafter"/>
</dbReference>
<evidence type="ECO:0000256" key="1">
    <source>
        <dbReference type="ARBA" id="ARBA00004123"/>
    </source>
</evidence>
<dbReference type="GO" id="GO:0001006">
    <property type="term" value="F:RNA polymerase III type 3 promoter sequence-specific DNA binding"/>
    <property type="evidence" value="ECO:0007669"/>
    <property type="project" value="TreeGrafter"/>
</dbReference>
<dbReference type="InterPro" id="IPR022042">
    <property type="entry name" value="snRNA-activating_su3"/>
</dbReference>
<comment type="subcellular location">
    <subcellularLocation>
        <location evidence="1">Nucleus</location>
    </subcellularLocation>
</comment>
<evidence type="ECO:0000256" key="8">
    <source>
        <dbReference type="ARBA" id="ARBA00025193"/>
    </source>
</evidence>
<keyword evidence="5" id="KW-0238">DNA-binding</keyword>
<comment type="function">
    <text evidence="8">Part of the SNAPc complex required for the transcription of both RNA polymerase II and III small-nuclear RNA genes. Binds to the proximal sequence element (PSE), a non-TATA-box basal promoter element common to these 2 types of genes. Recruits TBP and BRF2 to the U6 snRNA TATA box.</text>
</comment>
<dbReference type="Proteomes" id="UP001153709">
    <property type="component" value="Chromosome 6"/>
</dbReference>
<dbReference type="OrthoDB" id="46583at2759"/>
<dbReference type="GO" id="GO:0001046">
    <property type="term" value="F:core promoter sequence-specific DNA binding"/>
    <property type="evidence" value="ECO:0007669"/>
    <property type="project" value="TreeGrafter"/>
</dbReference>
<evidence type="ECO:0000256" key="10">
    <source>
        <dbReference type="ARBA" id="ARBA00029606"/>
    </source>
</evidence>
<evidence type="ECO:0000256" key="4">
    <source>
        <dbReference type="ARBA" id="ARBA00023015"/>
    </source>
</evidence>
<evidence type="ECO:0000256" key="2">
    <source>
        <dbReference type="ARBA" id="ARBA00010410"/>
    </source>
</evidence>
<sequence length="382" mass="44210">MNLYPPETFHASNNFNAPEYFRAYSAMCMPTHESAENIFHGLIGDIKPNMVNLDYIKHVCNIDNFRDPDEPTYLPISIPNNIATKTKLSPILPITDGARHLNVIKVKESFDKKSSAISLLLGTKRFIKSIMPQPDHIGEVEDLVPGSEFIYTMIWYRPFSFHQGTRNSSEKLRFQNEMDILGSSYLTAVVDKIECPSDSMILPEVENTKVDIQKFKDARRWYPSRTLFIDGVFYNDMRQAKAIDLSPKIIKWAADKKIGKFTTAKMEETRFSDLKPRLGYPYVYIHQGDCEHIFVFADARLLQSRDCLVSKTYPKILAYNKDSNNMCSLCLKRVVKWMVKKCDRLPHEKVFLCTDCCDSYLYIDDKKVTDFKLYPTFNQSDD</sequence>
<evidence type="ECO:0000256" key="3">
    <source>
        <dbReference type="ARBA" id="ARBA00013634"/>
    </source>
</evidence>
<dbReference type="EMBL" id="OU898281">
    <property type="protein sequence ID" value="CAG9837040.1"/>
    <property type="molecule type" value="Genomic_DNA"/>
</dbReference>
<organism evidence="11 12">
    <name type="scientific">Diabrotica balteata</name>
    <name type="common">Banded cucumber beetle</name>
    <dbReference type="NCBI Taxonomy" id="107213"/>
    <lineage>
        <taxon>Eukaryota</taxon>
        <taxon>Metazoa</taxon>
        <taxon>Ecdysozoa</taxon>
        <taxon>Arthropoda</taxon>
        <taxon>Hexapoda</taxon>
        <taxon>Insecta</taxon>
        <taxon>Pterygota</taxon>
        <taxon>Neoptera</taxon>
        <taxon>Endopterygota</taxon>
        <taxon>Coleoptera</taxon>
        <taxon>Polyphaga</taxon>
        <taxon>Cucujiformia</taxon>
        <taxon>Chrysomeloidea</taxon>
        <taxon>Chrysomelidae</taxon>
        <taxon>Galerucinae</taxon>
        <taxon>Diabroticina</taxon>
        <taxon>Diabroticites</taxon>
        <taxon>Diabrotica</taxon>
    </lineage>
</organism>
<protein>
    <recommendedName>
        <fullName evidence="3">snRNA-activating protein complex subunit 3</fullName>
    </recommendedName>
    <alternativeName>
        <fullName evidence="10">Small nuclear RNA-activating complex polypeptide 3</fullName>
    </alternativeName>
</protein>
<dbReference type="GO" id="GO:0005634">
    <property type="term" value="C:nucleus"/>
    <property type="evidence" value="ECO:0007669"/>
    <property type="project" value="UniProtKB-SubCell"/>
</dbReference>
<dbReference type="AlphaFoldDB" id="A0A9N9XF15"/>
<evidence type="ECO:0000313" key="11">
    <source>
        <dbReference type="EMBL" id="CAG9837040.1"/>
    </source>
</evidence>
<comment type="similarity">
    <text evidence="2">Belongs to the SNAPC3/SRD2 family.</text>
</comment>